<dbReference type="AlphaFoldDB" id="K1III9"/>
<protein>
    <submittedName>
        <fullName evidence="1">Uncharacterized protein</fullName>
    </submittedName>
</protein>
<evidence type="ECO:0000313" key="1">
    <source>
        <dbReference type="EMBL" id="EKB18880.1"/>
    </source>
</evidence>
<dbReference type="HOGENOM" id="CLU_1840871_0_0_6"/>
<proteinExistence type="predicted"/>
<gene>
    <name evidence="1" type="ORF">HMPREF1168_02654</name>
</gene>
<reference evidence="1 2" key="1">
    <citation type="submission" date="2012-06" db="EMBL/GenBank/DDBJ databases">
        <title>The Genome Sequence of Aeromonas veronii AMC34.</title>
        <authorList>
            <consortium name="The Broad Institute Genome Sequencing Platform"/>
            <person name="Earl A."/>
            <person name="Ward D."/>
            <person name="Feldgarden M."/>
            <person name="Gevers D."/>
            <person name="Graf J."/>
            <person name="Tomasi A."/>
            <person name="Horneman A."/>
            <person name="Walker B."/>
            <person name="Young S.K."/>
            <person name="Zeng Q."/>
            <person name="Gargeya S."/>
            <person name="Fitzgerald M."/>
            <person name="Haas B."/>
            <person name="Abouelleil A."/>
            <person name="Alvarado L."/>
            <person name="Arachchi H.M."/>
            <person name="Berlin A.M."/>
            <person name="Chapman S.B."/>
            <person name="Goldberg J."/>
            <person name="Griggs A."/>
            <person name="Gujja S."/>
            <person name="Hansen M."/>
            <person name="Howarth C."/>
            <person name="Imamovic A."/>
            <person name="Larimer J."/>
            <person name="McCowan C."/>
            <person name="Montmayeur A."/>
            <person name="Murphy C."/>
            <person name="Neiman D."/>
            <person name="Pearson M."/>
            <person name="Priest M."/>
            <person name="Roberts A."/>
            <person name="Saif S."/>
            <person name="Shea T."/>
            <person name="Sisk P."/>
            <person name="Sykes S."/>
            <person name="Wortman J."/>
            <person name="Nusbaum C."/>
            <person name="Birren B."/>
        </authorList>
    </citation>
    <scope>NUCLEOTIDE SEQUENCE [LARGE SCALE GENOMIC DNA]</scope>
    <source>
        <strain evidence="1 2">AMC34</strain>
    </source>
</reference>
<comment type="caution">
    <text evidence="1">The sequence shown here is derived from an EMBL/GenBank/DDBJ whole genome shotgun (WGS) entry which is preliminary data.</text>
</comment>
<dbReference type="EMBL" id="AGWU01000020">
    <property type="protein sequence ID" value="EKB18880.1"/>
    <property type="molecule type" value="Genomic_DNA"/>
</dbReference>
<dbReference type="RefSeq" id="WP_005345161.1">
    <property type="nucleotide sequence ID" value="NZ_JH823256.1"/>
</dbReference>
<organism evidence="1 2">
    <name type="scientific">Aeromonas veronii AMC34</name>
    <dbReference type="NCBI Taxonomy" id="1073383"/>
    <lineage>
        <taxon>Bacteria</taxon>
        <taxon>Pseudomonadati</taxon>
        <taxon>Pseudomonadota</taxon>
        <taxon>Gammaproteobacteria</taxon>
        <taxon>Aeromonadales</taxon>
        <taxon>Aeromonadaceae</taxon>
        <taxon>Aeromonas</taxon>
    </lineage>
</organism>
<name>K1III9_AERVE</name>
<evidence type="ECO:0000313" key="2">
    <source>
        <dbReference type="Proteomes" id="UP000006087"/>
    </source>
</evidence>
<dbReference type="Proteomes" id="UP000006087">
    <property type="component" value="Unassembled WGS sequence"/>
</dbReference>
<accession>K1III9</accession>
<sequence>MDEHSKSLLFKEKNMSTTHFIPAQPSEYGYIIVEPNDNGETTLERYPLLGYAVKITEGKSEDFKIQTQPVCTTGESFTPNFIQRYDGTFSRADGEYLCHSLSEMMNLFGFEADDLHTLPPANAKELSGYVWRPLRNPQS</sequence>